<accession>A0AAD0S0V5</accession>
<dbReference type="AlphaFoldDB" id="A0AAD0S0V5"/>
<dbReference type="Proteomes" id="UP000264605">
    <property type="component" value="Chromosome"/>
</dbReference>
<evidence type="ECO:0000313" key="3">
    <source>
        <dbReference type="Proteomes" id="UP000264605"/>
    </source>
</evidence>
<organism evidence="2 3">
    <name type="scientific">Pseudoalteromonas lipolytica</name>
    <dbReference type="NCBI Taxonomy" id="570156"/>
    <lineage>
        <taxon>Bacteria</taxon>
        <taxon>Pseudomonadati</taxon>
        <taxon>Pseudomonadota</taxon>
        <taxon>Gammaproteobacteria</taxon>
        <taxon>Alteromonadales</taxon>
        <taxon>Pseudoalteromonadaceae</taxon>
        <taxon>Pseudoalteromonas</taxon>
    </lineage>
</organism>
<reference evidence="2 3" key="1">
    <citation type="submission" date="2018-08" db="EMBL/GenBank/DDBJ databases">
        <title>Draft genome sequence of Pseudoalteromonas donghaensis HJ51.</title>
        <authorList>
            <person name="Oh J."/>
            <person name="Roh D."/>
        </authorList>
    </citation>
    <scope>NUCLEOTIDE SEQUENCE [LARGE SCALE GENOMIC DNA]</scope>
    <source>
        <strain evidence="2 3">HJ51</strain>
    </source>
</reference>
<keyword evidence="1" id="KW-0812">Transmembrane</keyword>
<dbReference type="RefSeq" id="WP_118844553.1">
    <property type="nucleotide sequence ID" value="NZ_CP032090.1"/>
</dbReference>
<evidence type="ECO:0000313" key="2">
    <source>
        <dbReference type="EMBL" id="AXV65942.1"/>
    </source>
</evidence>
<protein>
    <submittedName>
        <fullName evidence="2">Uncharacterized protein</fullName>
    </submittedName>
</protein>
<feature type="transmembrane region" description="Helical" evidence="1">
    <location>
        <begin position="138"/>
        <end position="159"/>
    </location>
</feature>
<proteinExistence type="predicted"/>
<keyword evidence="1" id="KW-0472">Membrane</keyword>
<feature type="transmembrane region" description="Helical" evidence="1">
    <location>
        <begin position="93"/>
        <end position="117"/>
    </location>
</feature>
<dbReference type="KEGG" id="pdj:D0907_12005"/>
<name>A0AAD0S0V5_9GAMM</name>
<keyword evidence="1" id="KW-1133">Transmembrane helix</keyword>
<feature type="transmembrane region" description="Helical" evidence="1">
    <location>
        <begin position="165"/>
        <end position="194"/>
    </location>
</feature>
<dbReference type="EMBL" id="CP032090">
    <property type="protein sequence ID" value="AXV65942.1"/>
    <property type="molecule type" value="Genomic_DNA"/>
</dbReference>
<gene>
    <name evidence="2" type="ORF">D0907_12005</name>
</gene>
<sequence length="1088" mass="125990">MSWLGKIFNTLQYNVDKNIKESLYENKSFLDSRWTIVESNILTWSKRYIYYACLLFVLSCLVSSNLLIWEVDLAKATFKYFPHWKKLIEWQDILFTAQLTIAAVIYPLAIGLVSLLFQNKSSKKTLIPVYKKYSGVMFAGLSGFLLAIFILISFLLSASLSDSSYLALCLTSVIWMMLNVALTIWFFISTFKLLDEKSAKKLMMRYTIHEWCEQDIRNRLKGLLLENAINNKLLTNNEAGVLSVVTYHFSDEEMLQIDIQLNSPHSVENVNFRLLNAIIGIQTLKLKLAHWLLDLAVSKWLANQGWSLFRKKESAKPVIVINPYWQSKSKKLNLIKYSNINFNKLTCWLLKKCFKTVSEENVLDAESLVFIVQGIIGEAQDAIRDKDISAFKIAMNDISYWHCQIASAIGFINDNKEDNWLLLPNSGWFSRSYLDELLTEYYLLSKAATELIPENTEFYVQAIYLHKRIFSHRDQKIVKEGVSLIQGSYFMWSLLMEWRSYSSHSPDLRIANKYEDVLFDFVGSWEGWLDYIELRSKRSVESIENWPYFLAHLEYTAHMPITALRYGNVEAAGWGVDMLNNWFRKFSFDRYRHEEYSWHSQIITHSTLNVDPDNELWAVITNNEGYKADVAFELAVANTTFDIRVLTACYMLLRPNSEDDEKIKEYVFALLNGSPIHPTGGIDNAMKACNSPSDILGAYIRQRNHGHYDERGYGAWLTKILDSFGRVNESKKVSGRIYSGWGVNDPRSINKAFVEIAITLSTSKWQLSSRWVELIFSDVFRHLDRDAIKNDLNEWLKVANEIESSILISDGDFEDKKSYFNDSINEVIKQLDNRQSQAIIDARIDEELLKQFGFSCSESINSLHVSPSYPVKLFNTISSSLKQNEGKFYSANVTQYPKERVALGLETNRVINEDEWLRDAVDNDLNIRIMRYLVHYQDVKPIEFDSNSKIIKALINSSKKIDKPILFIGDHQLNIEIRKSRYSPDESSDFNVEYFDGYGPDYICHLDGIETYRLRFSDAKFALLTSKNLFENINFYKIEDNRFVEVSYESDKDKPALGELSMGYRMDVSLASEQPYFKASVKSEGDER</sequence>
<evidence type="ECO:0000256" key="1">
    <source>
        <dbReference type="SAM" id="Phobius"/>
    </source>
</evidence>
<feature type="transmembrane region" description="Helical" evidence="1">
    <location>
        <begin position="48"/>
        <end position="69"/>
    </location>
</feature>
<dbReference type="GeneID" id="99506190"/>